<dbReference type="EMBL" id="KN832880">
    <property type="protein sequence ID" value="KIM98343.1"/>
    <property type="molecule type" value="Genomic_DNA"/>
</dbReference>
<feature type="domain" description="Rhodopsin" evidence="8">
    <location>
        <begin position="27"/>
        <end position="265"/>
    </location>
</feature>
<accession>A0A0C3CH83</accession>
<evidence type="ECO:0000313" key="9">
    <source>
        <dbReference type="EMBL" id="KIM98343.1"/>
    </source>
</evidence>
<feature type="transmembrane region" description="Helical" evidence="7">
    <location>
        <begin position="12"/>
        <end position="31"/>
    </location>
</feature>
<organism evidence="9 10">
    <name type="scientific">Oidiodendron maius (strain Zn)</name>
    <dbReference type="NCBI Taxonomy" id="913774"/>
    <lineage>
        <taxon>Eukaryota</taxon>
        <taxon>Fungi</taxon>
        <taxon>Dikarya</taxon>
        <taxon>Ascomycota</taxon>
        <taxon>Pezizomycotina</taxon>
        <taxon>Leotiomycetes</taxon>
        <taxon>Leotiomycetes incertae sedis</taxon>
        <taxon>Myxotrichaceae</taxon>
        <taxon>Oidiodendron</taxon>
    </lineage>
</organism>
<feature type="transmembrane region" description="Helical" evidence="7">
    <location>
        <begin position="120"/>
        <end position="142"/>
    </location>
</feature>
<proteinExistence type="inferred from homology"/>
<dbReference type="InParanoid" id="A0A0C3CH83"/>
<dbReference type="PANTHER" id="PTHR33048">
    <property type="entry name" value="PTH11-LIKE INTEGRAL MEMBRANE PROTEIN (AFU_ORTHOLOGUE AFUA_5G11245)"/>
    <property type="match status" value="1"/>
</dbReference>
<dbReference type="OrthoDB" id="3936451at2759"/>
<feature type="transmembrane region" description="Helical" evidence="7">
    <location>
        <begin position="43"/>
        <end position="63"/>
    </location>
</feature>
<evidence type="ECO:0000256" key="1">
    <source>
        <dbReference type="ARBA" id="ARBA00004141"/>
    </source>
</evidence>
<name>A0A0C3CH83_OIDMZ</name>
<evidence type="ECO:0000256" key="4">
    <source>
        <dbReference type="ARBA" id="ARBA00023136"/>
    </source>
</evidence>
<evidence type="ECO:0000259" key="8">
    <source>
        <dbReference type="Pfam" id="PF20684"/>
    </source>
</evidence>
<dbReference type="PANTHER" id="PTHR33048:SF96">
    <property type="entry name" value="INTEGRAL MEMBRANE PROTEIN"/>
    <property type="match status" value="1"/>
</dbReference>
<reference evidence="9 10" key="1">
    <citation type="submission" date="2014-04" db="EMBL/GenBank/DDBJ databases">
        <authorList>
            <consortium name="DOE Joint Genome Institute"/>
            <person name="Kuo A."/>
            <person name="Martino E."/>
            <person name="Perotto S."/>
            <person name="Kohler A."/>
            <person name="Nagy L.G."/>
            <person name="Floudas D."/>
            <person name="Copeland A."/>
            <person name="Barry K.W."/>
            <person name="Cichocki N."/>
            <person name="Veneault-Fourrey C."/>
            <person name="LaButti K."/>
            <person name="Lindquist E.A."/>
            <person name="Lipzen A."/>
            <person name="Lundell T."/>
            <person name="Morin E."/>
            <person name="Murat C."/>
            <person name="Sun H."/>
            <person name="Tunlid A."/>
            <person name="Henrissat B."/>
            <person name="Grigoriev I.V."/>
            <person name="Hibbett D.S."/>
            <person name="Martin F."/>
            <person name="Nordberg H.P."/>
            <person name="Cantor M.N."/>
            <person name="Hua S.X."/>
        </authorList>
    </citation>
    <scope>NUCLEOTIDE SEQUENCE [LARGE SCALE GENOMIC DNA]</scope>
    <source>
        <strain evidence="9 10">Zn</strain>
    </source>
</reference>
<keyword evidence="3 7" id="KW-1133">Transmembrane helix</keyword>
<dbReference type="InterPro" id="IPR052337">
    <property type="entry name" value="SAT4-like"/>
</dbReference>
<evidence type="ECO:0000313" key="10">
    <source>
        <dbReference type="Proteomes" id="UP000054321"/>
    </source>
</evidence>
<dbReference type="GO" id="GO:0016020">
    <property type="term" value="C:membrane"/>
    <property type="evidence" value="ECO:0007669"/>
    <property type="project" value="UniProtKB-SubCell"/>
</dbReference>
<evidence type="ECO:0000256" key="7">
    <source>
        <dbReference type="SAM" id="Phobius"/>
    </source>
</evidence>
<keyword evidence="2 7" id="KW-0812">Transmembrane</keyword>
<comment type="subcellular location">
    <subcellularLocation>
        <location evidence="1">Membrane</location>
        <topology evidence="1">Multi-pass membrane protein</topology>
    </subcellularLocation>
</comment>
<comment type="similarity">
    <text evidence="5">Belongs to the SAT4 family.</text>
</comment>
<feature type="transmembrane region" description="Helical" evidence="7">
    <location>
        <begin position="239"/>
        <end position="260"/>
    </location>
</feature>
<evidence type="ECO:0000256" key="5">
    <source>
        <dbReference type="ARBA" id="ARBA00038359"/>
    </source>
</evidence>
<feature type="region of interest" description="Disordered" evidence="6">
    <location>
        <begin position="275"/>
        <end position="320"/>
    </location>
</feature>
<evidence type="ECO:0000256" key="3">
    <source>
        <dbReference type="ARBA" id="ARBA00022989"/>
    </source>
</evidence>
<feature type="transmembrane region" description="Helical" evidence="7">
    <location>
        <begin position="205"/>
        <end position="227"/>
    </location>
</feature>
<evidence type="ECO:0000256" key="2">
    <source>
        <dbReference type="ARBA" id="ARBA00022692"/>
    </source>
</evidence>
<gene>
    <name evidence="9" type="ORF">OIDMADRAFT_181770</name>
</gene>
<protein>
    <recommendedName>
        <fullName evidence="8">Rhodopsin domain-containing protein</fullName>
    </recommendedName>
</protein>
<evidence type="ECO:0000256" key="6">
    <source>
        <dbReference type="SAM" id="MobiDB-lite"/>
    </source>
</evidence>
<keyword evidence="4 7" id="KW-0472">Membrane</keyword>
<dbReference type="Pfam" id="PF20684">
    <property type="entry name" value="Fung_rhodopsin"/>
    <property type="match status" value="1"/>
</dbReference>
<keyword evidence="10" id="KW-1185">Reference proteome</keyword>
<dbReference type="Proteomes" id="UP000054321">
    <property type="component" value="Unassembled WGS sequence"/>
</dbReference>
<dbReference type="InterPro" id="IPR049326">
    <property type="entry name" value="Rhodopsin_dom_fungi"/>
</dbReference>
<feature type="transmembrane region" description="Helical" evidence="7">
    <location>
        <begin position="83"/>
        <end position="108"/>
    </location>
</feature>
<dbReference type="HOGENOM" id="CLU_028200_3_4_1"/>
<sequence length="359" mass="39520">MAANDEGSKLAGVIGLMLGMTWIFFSLRIYVRTCITKGLRVDDLLLIVSIIFFTIYCACHVLAIKYGVGGHTTDTSLDNLSNIVYFSFLSKLFYILTTVFVRLSIAVFLIRICLERIYRIIIKITMTIVVVFSIFFFFFVLFQCSPVDTLWNQFKGEQGHCMYLPLRDTTIAHSVVSFTADWVLGLLPIALCWSLQINQRTKISLIAILALGPLAGVATIIRIPYLLLSPDDFVYRSADIGLCCTIEAGLGIFAASAYTLRPLFRSFLSDSSRWTPGYPTSETGARRAGYVQNNANPPSHIEDSSSEAPGQNLGIPLSVDPMDASSHVASLFSDSANWGRESEWGAGMGDGKHPGSSDV</sequence>
<reference evidence="10" key="2">
    <citation type="submission" date="2015-01" db="EMBL/GenBank/DDBJ databases">
        <title>Evolutionary Origins and Diversification of the Mycorrhizal Mutualists.</title>
        <authorList>
            <consortium name="DOE Joint Genome Institute"/>
            <consortium name="Mycorrhizal Genomics Consortium"/>
            <person name="Kohler A."/>
            <person name="Kuo A."/>
            <person name="Nagy L.G."/>
            <person name="Floudas D."/>
            <person name="Copeland A."/>
            <person name="Barry K.W."/>
            <person name="Cichocki N."/>
            <person name="Veneault-Fourrey C."/>
            <person name="LaButti K."/>
            <person name="Lindquist E.A."/>
            <person name="Lipzen A."/>
            <person name="Lundell T."/>
            <person name="Morin E."/>
            <person name="Murat C."/>
            <person name="Riley R."/>
            <person name="Ohm R."/>
            <person name="Sun H."/>
            <person name="Tunlid A."/>
            <person name="Henrissat B."/>
            <person name="Grigoriev I.V."/>
            <person name="Hibbett D.S."/>
            <person name="Martin F."/>
        </authorList>
    </citation>
    <scope>NUCLEOTIDE SEQUENCE [LARGE SCALE GENOMIC DNA]</scope>
    <source>
        <strain evidence="10">Zn</strain>
    </source>
</reference>
<feature type="transmembrane region" description="Helical" evidence="7">
    <location>
        <begin position="171"/>
        <end position="193"/>
    </location>
</feature>
<dbReference type="AlphaFoldDB" id="A0A0C3CH83"/>